<proteinExistence type="predicted"/>
<name>A0A6C0J0F5_9ZZZZ</name>
<evidence type="ECO:0000313" key="1">
    <source>
        <dbReference type="EMBL" id="QHT98156.1"/>
    </source>
</evidence>
<reference evidence="1" key="1">
    <citation type="journal article" date="2020" name="Nature">
        <title>Giant virus diversity and host interactions through global metagenomics.</title>
        <authorList>
            <person name="Schulz F."/>
            <person name="Roux S."/>
            <person name="Paez-Espino D."/>
            <person name="Jungbluth S."/>
            <person name="Walsh D.A."/>
            <person name="Denef V.J."/>
            <person name="McMahon K.D."/>
            <person name="Konstantinidis K.T."/>
            <person name="Eloe-Fadrosh E.A."/>
            <person name="Kyrpides N.C."/>
            <person name="Woyke T."/>
        </authorList>
    </citation>
    <scope>NUCLEOTIDE SEQUENCE</scope>
    <source>
        <strain evidence="1">GVMAG-M-3300025626-8</strain>
    </source>
</reference>
<sequence length="233" mass="26575">MEKSKRLTLQKSIQDLGFGKKLMRMPLVNAAIETMKLLLDGHPKAMKVRKVTIARYAASLIGYYRGKISLPTSKISSLEKLDNFVKLFVRNLFISNGKIQNIKFFTQLFGVELLEERVSLNKVKQNPSPASVLKYSIQKRPISDFQTVSNLKKLRKMSIDKMQLLLTPRGKFNPKLGSLNQVRAQQHAITLLKKFSKTVNAGKRLALATLIEQLQKTKNLNRELLKNIRQHSS</sequence>
<organism evidence="1">
    <name type="scientific">viral metagenome</name>
    <dbReference type="NCBI Taxonomy" id="1070528"/>
    <lineage>
        <taxon>unclassified sequences</taxon>
        <taxon>metagenomes</taxon>
        <taxon>organismal metagenomes</taxon>
    </lineage>
</organism>
<dbReference type="EMBL" id="MN740288">
    <property type="protein sequence ID" value="QHT98156.1"/>
    <property type="molecule type" value="Genomic_DNA"/>
</dbReference>
<dbReference type="AlphaFoldDB" id="A0A6C0J0F5"/>
<accession>A0A6C0J0F5</accession>
<protein>
    <submittedName>
        <fullName evidence="1">Uncharacterized protein</fullName>
    </submittedName>
</protein>